<dbReference type="Proteomes" id="UP000314980">
    <property type="component" value="Unassembled WGS sequence"/>
</dbReference>
<feature type="signal peptide" evidence="6">
    <location>
        <begin position="1"/>
        <end position="17"/>
    </location>
</feature>
<dbReference type="PANTHER" id="PTHR11329:SF0">
    <property type="entry name" value="LEUKOCYTE CELL-DERIVED CHEMOTAXIN-2"/>
    <property type="match status" value="1"/>
</dbReference>
<reference evidence="7" key="2">
    <citation type="submission" date="2025-08" db="UniProtKB">
        <authorList>
            <consortium name="Ensembl"/>
        </authorList>
    </citation>
    <scope>IDENTIFICATION</scope>
</reference>
<dbReference type="GO" id="GO:0046872">
    <property type="term" value="F:metal ion binding"/>
    <property type="evidence" value="ECO:0007669"/>
    <property type="project" value="UniProtKB-KW"/>
</dbReference>
<evidence type="ECO:0000313" key="7">
    <source>
        <dbReference type="Ensembl" id="ENSLCAP00010038819.1"/>
    </source>
</evidence>
<evidence type="ECO:0000256" key="6">
    <source>
        <dbReference type="SAM" id="SignalP"/>
    </source>
</evidence>
<dbReference type="InterPro" id="IPR011055">
    <property type="entry name" value="Dup_hybrid_motif"/>
</dbReference>
<evidence type="ECO:0000256" key="4">
    <source>
        <dbReference type="ARBA" id="ARBA00023157"/>
    </source>
</evidence>
<keyword evidence="4" id="KW-1015">Disulfide bond</keyword>
<keyword evidence="2 6" id="KW-0732">Signal</keyword>
<dbReference type="Ensembl" id="ENSLCAT00010039736.1">
    <property type="protein sequence ID" value="ENSLCAP00010038819.1"/>
    <property type="gene ID" value="ENSLCAG00010018163.1"/>
</dbReference>
<proteinExistence type="inferred from homology"/>
<keyword evidence="8" id="KW-1185">Reference proteome</keyword>
<evidence type="ECO:0000256" key="5">
    <source>
        <dbReference type="ARBA" id="ARBA00024361"/>
    </source>
</evidence>
<dbReference type="Gene3D" id="2.70.70.10">
    <property type="entry name" value="Glucose Permease (Domain IIA)"/>
    <property type="match status" value="1"/>
</dbReference>
<organism evidence="7 8">
    <name type="scientific">Lates calcarifer</name>
    <name type="common">Barramundi</name>
    <name type="synonym">Holocentrus calcarifer</name>
    <dbReference type="NCBI Taxonomy" id="8187"/>
    <lineage>
        <taxon>Eukaryota</taxon>
        <taxon>Metazoa</taxon>
        <taxon>Chordata</taxon>
        <taxon>Craniata</taxon>
        <taxon>Vertebrata</taxon>
        <taxon>Euteleostomi</taxon>
        <taxon>Actinopterygii</taxon>
        <taxon>Neopterygii</taxon>
        <taxon>Teleostei</taxon>
        <taxon>Neoteleostei</taxon>
        <taxon>Acanthomorphata</taxon>
        <taxon>Carangaria</taxon>
        <taxon>Carangaria incertae sedis</taxon>
        <taxon>Centropomidae</taxon>
        <taxon>Lates</taxon>
    </lineage>
</organism>
<comment type="similarity">
    <text evidence="5">Belongs to the LECT2/MIM-1 family.</text>
</comment>
<evidence type="ECO:0008006" key="9">
    <source>
        <dbReference type="Google" id="ProtNLM"/>
    </source>
</evidence>
<name>A0A4W6EID5_LATCA</name>
<sequence>MTYFFFFFSFLPASVVGAWSVLCAGHHNNRVRACDVHGCGAFNSKRGNGLHKAVDLVCDDYGIVNAPFSGSLAGPVSRKDPAGNQFDGVKLLSDGKEDKMLIGYLKVSVARERNL</sequence>
<evidence type="ECO:0000313" key="8">
    <source>
        <dbReference type="Proteomes" id="UP000314980"/>
    </source>
</evidence>
<reference evidence="7" key="3">
    <citation type="submission" date="2025-09" db="UniProtKB">
        <authorList>
            <consortium name="Ensembl"/>
        </authorList>
    </citation>
    <scope>IDENTIFICATION</scope>
</reference>
<dbReference type="PANTHER" id="PTHR11329">
    <property type="entry name" value="LEUKOCYTE CELL-DERIVED CHEMOTAXIN 2"/>
    <property type="match status" value="1"/>
</dbReference>
<reference evidence="8" key="1">
    <citation type="submission" date="2015-09" db="EMBL/GenBank/DDBJ databases">
        <authorList>
            <person name="Sai Rama Sridatta P."/>
        </authorList>
    </citation>
    <scope>NUCLEOTIDE SEQUENCE [LARGE SCALE GENOMIC DNA]</scope>
</reference>
<evidence type="ECO:0000256" key="3">
    <source>
        <dbReference type="ARBA" id="ARBA00022833"/>
    </source>
</evidence>
<evidence type="ECO:0000256" key="1">
    <source>
        <dbReference type="ARBA" id="ARBA00022723"/>
    </source>
</evidence>
<keyword evidence="1" id="KW-0479">Metal-binding</keyword>
<accession>A0A4W6EID5</accession>
<evidence type="ECO:0000256" key="2">
    <source>
        <dbReference type="ARBA" id="ARBA00022729"/>
    </source>
</evidence>
<keyword evidence="3" id="KW-0862">Zinc</keyword>
<feature type="chain" id="PRO_5021397995" description="SRCR domain-containing protein" evidence="6">
    <location>
        <begin position="18"/>
        <end position="115"/>
    </location>
</feature>
<dbReference type="InParanoid" id="A0A4W6EID5"/>
<protein>
    <recommendedName>
        <fullName evidence="9">SRCR domain-containing protein</fullName>
    </recommendedName>
</protein>
<dbReference type="AlphaFoldDB" id="A0A4W6EID5"/>
<dbReference type="InterPro" id="IPR008663">
    <property type="entry name" value="LECT2"/>
</dbReference>